<keyword evidence="1" id="KW-1133">Transmembrane helix</keyword>
<gene>
    <name evidence="2" type="ORF">A3D07_03695</name>
</gene>
<dbReference type="AlphaFoldDB" id="A0A1F5GCZ1"/>
<keyword evidence="1" id="KW-0812">Transmembrane</keyword>
<proteinExistence type="predicted"/>
<sequence length="93" mass="10799">MGKLKIFLINIGSTIVVSFLFLFVLEPELFPLSFLVRFFIFPSIFGLIIPLLFFYLKKIKLLGALTIWILTSIIMISLIIIFFTLDPFLLMYS</sequence>
<reference evidence="2 3" key="1">
    <citation type="journal article" date="2016" name="Nat. Commun.">
        <title>Thousands of microbial genomes shed light on interconnected biogeochemical processes in an aquifer system.</title>
        <authorList>
            <person name="Anantharaman K."/>
            <person name="Brown C.T."/>
            <person name="Hug L.A."/>
            <person name="Sharon I."/>
            <person name="Castelle C.J."/>
            <person name="Probst A.J."/>
            <person name="Thomas B.C."/>
            <person name="Singh A."/>
            <person name="Wilkins M.J."/>
            <person name="Karaoz U."/>
            <person name="Brodie E.L."/>
            <person name="Williams K.H."/>
            <person name="Hubbard S.S."/>
            <person name="Banfield J.F."/>
        </authorList>
    </citation>
    <scope>NUCLEOTIDE SEQUENCE [LARGE SCALE GENOMIC DNA]</scope>
</reference>
<evidence type="ECO:0000256" key="1">
    <source>
        <dbReference type="SAM" id="Phobius"/>
    </source>
</evidence>
<feature type="transmembrane region" description="Helical" evidence="1">
    <location>
        <begin position="31"/>
        <end position="54"/>
    </location>
</feature>
<name>A0A1F5GCZ1_9BACT</name>
<evidence type="ECO:0000313" key="3">
    <source>
        <dbReference type="Proteomes" id="UP000177124"/>
    </source>
</evidence>
<evidence type="ECO:0000313" key="2">
    <source>
        <dbReference type="EMBL" id="OGD89715.1"/>
    </source>
</evidence>
<evidence type="ECO:0008006" key="4">
    <source>
        <dbReference type="Google" id="ProtNLM"/>
    </source>
</evidence>
<organism evidence="2 3">
    <name type="scientific">Candidatus Curtissbacteria bacterium RIFCSPHIGHO2_02_FULL_42_15</name>
    <dbReference type="NCBI Taxonomy" id="1797716"/>
    <lineage>
        <taxon>Bacteria</taxon>
        <taxon>Candidatus Curtissiibacteriota</taxon>
    </lineage>
</organism>
<dbReference type="EMBL" id="MFBF01000067">
    <property type="protein sequence ID" value="OGD89715.1"/>
    <property type="molecule type" value="Genomic_DNA"/>
</dbReference>
<protein>
    <recommendedName>
        <fullName evidence="4">DUF1616 domain-containing protein</fullName>
    </recommendedName>
</protein>
<keyword evidence="1" id="KW-0472">Membrane</keyword>
<dbReference type="Proteomes" id="UP000177124">
    <property type="component" value="Unassembled WGS sequence"/>
</dbReference>
<feature type="transmembrane region" description="Helical" evidence="1">
    <location>
        <begin position="7"/>
        <end position="25"/>
    </location>
</feature>
<feature type="transmembrane region" description="Helical" evidence="1">
    <location>
        <begin position="61"/>
        <end position="85"/>
    </location>
</feature>
<accession>A0A1F5GCZ1</accession>
<comment type="caution">
    <text evidence="2">The sequence shown here is derived from an EMBL/GenBank/DDBJ whole genome shotgun (WGS) entry which is preliminary data.</text>
</comment>